<dbReference type="GO" id="GO:0017004">
    <property type="term" value="P:cytochrome complex assembly"/>
    <property type="evidence" value="ECO:0007669"/>
    <property type="project" value="InterPro"/>
</dbReference>
<dbReference type="SUPFAM" id="SSF82093">
    <property type="entry name" value="Heme chaperone CcmE"/>
    <property type="match status" value="1"/>
</dbReference>
<name>A0A381XKR1_9ZZZZ</name>
<dbReference type="InterPro" id="IPR004329">
    <property type="entry name" value="CcmE"/>
</dbReference>
<proteinExistence type="predicted"/>
<feature type="transmembrane region" description="Helical" evidence="3">
    <location>
        <begin position="24"/>
        <end position="43"/>
    </location>
</feature>
<dbReference type="EMBL" id="UINC01015455">
    <property type="protein sequence ID" value="SVA65061.1"/>
    <property type="molecule type" value="Genomic_DNA"/>
</dbReference>
<organism evidence="4">
    <name type="scientific">marine metagenome</name>
    <dbReference type="NCBI Taxonomy" id="408172"/>
    <lineage>
        <taxon>unclassified sequences</taxon>
        <taxon>metagenomes</taxon>
        <taxon>ecological metagenomes</taxon>
    </lineage>
</organism>
<evidence type="ECO:0008006" key="5">
    <source>
        <dbReference type="Google" id="ProtNLM"/>
    </source>
</evidence>
<dbReference type="InterPro" id="IPR012340">
    <property type="entry name" value="NA-bd_OB-fold"/>
</dbReference>
<dbReference type="GO" id="GO:0005886">
    <property type="term" value="C:plasma membrane"/>
    <property type="evidence" value="ECO:0007669"/>
    <property type="project" value="InterPro"/>
</dbReference>
<keyword evidence="3" id="KW-1133">Transmembrane helix</keyword>
<dbReference type="AlphaFoldDB" id="A0A381XKR1"/>
<dbReference type="Pfam" id="PF03100">
    <property type="entry name" value="CcmE"/>
    <property type="match status" value="1"/>
</dbReference>
<dbReference type="Gene3D" id="2.40.50.140">
    <property type="entry name" value="Nucleic acid-binding proteins"/>
    <property type="match status" value="1"/>
</dbReference>
<comment type="subcellular location">
    <subcellularLocation>
        <location evidence="1">Membrane</location>
    </subcellularLocation>
</comment>
<dbReference type="GO" id="GO:0017003">
    <property type="term" value="P:protein-heme linkage"/>
    <property type="evidence" value="ECO:0007669"/>
    <property type="project" value="InterPro"/>
</dbReference>
<evidence type="ECO:0000256" key="2">
    <source>
        <dbReference type="ARBA" id="ARBA00023136"/>
    </source>
</evidence>
<evidence type="ECO:0000256" key="1">
    <source>
        <dbReference type="ARBA" id="ARBA00004370"/>
    </source>
</evidence>
<dbReference type="InterPro" id="IPR036127">
    <property type="entry name" value="CcmE-like_sf"/>
</dbReference>
<sequence>MSQPPYALPEQIAERSVIAHRGKLFIALAVFVLAMAYLGFTAFQSASAYYLTVGELKAKETEFYGKNVRVNGQLVPSSFERDSVGTTIRFSLTDGQETINATHVGIVPDLFFNDHSEILLEGIYGSQGIFDTQSIIVKCPSKYQAEDESNNTPI</sequence>
<protein>
    <recommendedName>
        <fullName evidence="5">Cytochrome c-type biogenesis protein CcmE</fullName>
    </recommendedName>
</protein>
<accession>A0A381XKR1</accession>
<keyword evidence="3" id="KW-0812">Transmembrane</keyword>
<dbReference type="GO" id="GO:0020037">
    <property type="term" value="F:heme binding"/>
    <property type="evidence" value="ECO:0007669"/>
    <property type="project" value="InterPro"/>
</dbReference>
<evidence type="ECO:0000256" key="3">
    <source>
        <dbReference type="SAM" id="Phobius"/>
    </source>
</evidence>
<reference evidence="4" key="1">
    <citation type="submission" date="2018-05" db="EMBL/GenBank/DDBJ databases">
        <authorList>
            <person name="Lanie J.A."/>
            <person name="Ng W.-L."/>
            <person name="Kazmierczak K.M."/>
            <person name="Andrzejewski T.M."/>
            <person name="Davidsen T.M."/>
            <person name="Wayne K.J."/>
            <person name="Tettelin H."/>
            <person name="Glass J.I."/>
            <person name="Rusch D."/>
            <person name="Podicherti R."/>
            <person name="Tsui H.-C.T."/>
            <person name="Winkler M.E."/>
        </authorList>
    </citation>
    <scope>NUCLEOTIDE SEQUENCE</scope>
</reference>
<gene>
    <name evidence="4" type="ORF">METZ01_LOCUS117915</name>
</gene>
<keyword evidence="2 3" id="KW-0472">Membrane</keyword>
<evidence type="ECO:0000313" key="4">
    <source>
        <dbReference type="EMBL" id="SVA65061.1"/>
    </source>
</evidence>